<accession>A0A0N4ZQU7</accession>
<organism evidence="1 2">
    <name type="scientific">Parastrongyloides trichosuri</name>
    <name type="common">Possum-specific nematode worm</name>
    <dbReference type="NCBI Taxonomy" id="131310"/>
    <lineage>
        <taxon>Eukaryota</taxon>
        <taxon>Metazoa</taxon>
        <taxon>Ecdysozoa</taxon>
        <taxon>Nematoda</taxon>
        <taxon>Chromadorea</taxon>
        <taxon>Rhabditida</taxon>
        <taxon>Tylenchina</taxon>
        <taxon>Panagrolaimomorpha</taxon>
        <taxon>Strongyloidoidea</taxon>
        <taxon>Strongyloididae</taxon>
        <taxon>Parastrongyloides</taxon>
    </lineage>
</organism>
<dbReference type="Proteomes" id="UP000038045">
    <property type="component" value="Unplaced"/>
</dbReference>
<dbReference type="SUPFAM" id="SSF53474">
    <property type="entry name" value="alpha/beta-Hydrolases"/>
    <property type="match status" value="1"/>
</dbReference>
<evidence type="ECO:0000313" key="1">
    <source>
        <dbReference type="Proteomes" id="UP000038045"/>
    </source>
</evidence>
<dbReference type="InterPro" id="IPR029058">
    <property type="entry name" value="AB_hydrolase_fold"/>
</dbReference>
<protein>
    <submittedName>
        <fullName evidence="2">Lipase EstA/Esterase EstB family-containing protein</fullName>
    </submittedName>
</protein>
<reference evidence="2" key="1">
    <citation type="submission" date="2017-02" db="UniProtKB">
        <authorList>
            <consortium name="WormBaseParasite"/>
        </authorList>
    </citation>
    <scope>IDENTIFICATION</scope>
</reference>
<dbReference type="STRING" id="131310.A0A0N4ZQU7"/>
<dbReference type="Gene3D" id="3.40.50.1820">
    <property type="entry name" value="alpha/beta hydrolase"/>
    <property type="match status" value="1"/>
</dbReference>
<dbReference type="InterPro" id="IPR002918">
    <property type="entry name" value="Lipase_EstA/Esterase_EstB"/>
</dbReference>
<proteinExistence type="predicted"/>
<dbReference type="Pfam" id="PF01674">
    <property type="entry name" value="Lipase_2"/>
    <property type="match status" value="1"/>
</dbReference>
<dbReference type="PANTHER" id="PTHR32015">
    <property type="entry name" value="FASTING INDUCED LIPASE"/>
    <property type="match status" value="1"/>
</dbReference>
<evidence type="ECO:0000313" key="2">
    <source>
        <dbReference type="WBParaSite" id="PTRK_0001088800.1"/>
    </source>
</evidence>
<dbReference type="GO" id="GO:0016042">
    <property type="term" value="P:lipid catabolic process"/>
    <property type="evidence" value="ECO:0007669"/>
    <property type="project" value="InterPro"/>
</dbReference>
<dbReference type="AlphaFoldDB" id="A0A0N4ZQU7"/>
<dbReference type="PANTHER" id="PTHR32015:SF9">
    <property type="entry name" value="LIPASE RELATED-RELATED"/>
    <property type="match status" value="1"/>
</dbReference>
<dbReference type="GO" id="GO:0016298">
    <property type="term" value="F:lipase activity"/>
    <property type="evidence" value="ECO:0007669"/>
    <property type="project" value="TreeGrafter"/>
</dbReference>
<name>A0A0N4ZQU7_PARTI</name>
<keyword evidence="1" id="KW-1185">Reference proteome</keyword>
<sequence>MIMVLNIGLKVLCLTLSLSIFGYCFVKQSIGKINYHYNFPTGPFTNDFVEWLDSKKEFGSNLFINKSLDNKELNTFGGRKFYNDKITKTPIIFFHGNGDGALKNGINEYSSGWSDVISTLELYGYDSSSMYAFTYGDRNMDNAGNREMNCFVTKQFNKFIQSVLLYTNVDKVDVVGHSMGVSILRKAILGENINGKNENCENLPSLVNNIRNFVSISSANYGMCACTKSVSLFMKACGLDFGFYSGSKSENTKDKSNICGLYRYNDGDGRTEDYSTFLKSINDKNIKEGERILSIWSENDEVLGNGNYVWGRKTSLHPQSDCVIIFKGKSHHQTKNDAGNYIFKFINGLNLQ</sequence>
<dbReference type="WBParaSite" id="PTRK_0001088800.1">
    <property type="protein sequence ID" value="PTRK_0001088800.1"/>
    <property type="gene ID" value="PTRK_0001088800"/>
</dbReference>